<dbReference type="InterPro" id="IPR002293">
    <property type="entry name" value="AA/rel_permease1"/>
</dbReference>
<name>A0A1Y1WEK3_9FUNG</name>
<dbReference type="AlphaFoldDB" id="A0A1Y1WEK3"/>
<feature type="transmembrane region" description="Helical" evidence="7">
    <location>
        <begin position="209"/>
        <end position="226"/>
    </location>
</feature>
<feature type="region of interest" description="Disordered" evidence="6">
    <location>
        <begin position="538"/>
        <end position="579"/>
    </location>
</feature>
<dbReference type="GO" id="GO:0016020">
    <property type="term" value="C:membrane"/>
    <property type="evidence" value="ECO:0007669"/>
    <property type="project" value="UniProtKB-SubCell"/>
</dbReference>
<feature type="transmembrane region" description="Helical" evidence="7">
    <location>
        <begin position="404"/>
        <end position="426"/>
    </location>
</feature>
<evidence type="ECO:0000256" key="4">
    <source>
        <dbReference type="ARBA" id="ARBA00022989"/>
    </source>
</evidence>
<feature type="transmembrane region" description="Helical" evidence="7">
    <location>
        <begin position="183"/>
        <end position="202"/>
    </location>
</feature>
<feature type="transmembrane region" description="Helical" evidence="7">
    <location>
        <begin position="280"/>
        <end position="303"/>
    </location>
</feature>
<organism evidence="8 9">
    <name type="scientific">Linderina pennispora</name>
    <dbReference type="NCBI Taxonomy" id="61395"/>
    <lineage>
        <taxon>Eukaryota</taxon>
        <taxon>Fungi</taxon>
        <taxon>Fungi incertae sedis</taxon>
        <taxon>Zoopagomycota</taxon>
        <taxon>Kickxellomycotina</taxon>
        <taxon>Kickxellomycetes</taxon>
        <taxon>Kickxellales</taxon>
        <taxon>Kickxellaceae</taxon>
        <taxon>Linderina</taxon>
    </lineage>
</organism>
<sequence>MADTTSVVPGWKRLLQAMGRRKSLEMMLSQLEGDQGELKRTLSAFDLCLMGLGVIIGSGIFVVSGTAAAQLAGPSLVISVLIAGLASMLSAFSYAELSTMVPVVGASSYTFVYTTMGEFLAFLIGWVMTLEWLVGCAAVAVGWSSYIVRFFQDAFNVKFTEKTTMAPVYWDSTNNSFKVHSGAIMNIPAMFIVLATMTILCVGVTESKMVNNVVTVVKVVVILYINRDNYTPFMPPTHDGNFGVVGIFKGAQQFFFAFIGFDALASAAQEAKNPQRDLPISICVSLIVCTLLYGTMVVVLTGLTKYPNLNTASPATTALEVHANTKWLRILVGIGAIAGLTTVTMVLQMVQSRIWVAIARDGLFPGFFGRLSPRFKTPINGQLICGIIAAVIAAFLPVDILSDLTSLAALLSYFLVHISVVVLRFTKPEADRTFSVPLAIFRVPILSVLGAIICIALFVLSGGQNILRTCIWMAIGIVIYFAFSIRNSHLRYKDGTVSEDASQQYEDMFPPKPYTAESNSSKDGVTVVTKGSQVESHIESHMPPSPMNPHDPYLAICPAKPDDLPEPYTPPKNGHHGNY</sequence>
<evidence type="ECO:0000256" key="6">
    <source>
        <dbReference type="SAM" id="MobiDB-lite"/>
    </source>
</evidence>
<feature type="transmembrane region" description="Helical" evidence="7">
    <location>
        <begin position="75"/>
        <end position="94"/>
    </location>
</feature>
<feature type="transmembrane region" description="Helical" evidence="7">
    <location>
        <begin position="327"/>
        <end position="350"/>
    </location>
</feature>
<evidence type="ECO:0000256" key="1">
    <source>
        <dbReference type="ARBA" id="ARBA00004141"/>
    </source>
</evidence>
<comment type="subcellular location">
    <subcellularLocation>
        <location evidence="1">Membrane</location>
        <topology evidence="1">Multi-pass membrane protein</topology>
    </subcellularLocation>
</comment>
<feature type="transmembrane region" description="Helical" evidence="7">
    <location>
        <begin position="466"/>
        <end position="483"/>
    </location>
</feature>
<dbReference type="Proteomes" id="UP000193922">
    <property type="component" value="Unassembled WGS sequence"/>
</dbReference>
<protein>
    <submittedName>
        <fullName evidence="8">Amino acid transporter</fullName>
    </submittedName>
</protein>
<gene>
    <name evidence="8" type="ORF">DL89DRAFT_265536</name>
</gene>
<dbReference type="PANTHER" id="PTHR43243:SF4">
    <property type="entry name" value="CATIONIC AMINO ACID TRANSPORTER 4"/>
    <property type="match status" value="1"/>
</dbReference>
<feature type="transmembrane region" description="Helical" evidence="7">
    <location>
        <begin position="132"/>
        <end position="151"/>
    </location>
</feature>
<reference evidence="8 9" key="1">
    <citation type="submission" date="2016-07" db="EMBL/GenBank/DDBJ databases">
        <title>Pervasive Adenine N6-methylation of Active Genes in Fungi.</title>
        <authorList>
            <consortium name="DOE Joint Genome Institute"/>
            <person name="Mondo S.J."/>
            <person name="Dannebaum R.O."/>
            <person name="Kuo R.C."/>
            <person name="Labutti K."/>
            <person name="Haridas S."/>
            <person name="Kuo A."/>
            <person name="Salamov A."/>
            <person name="Ahrendt S.R."/>
            <person name="Lipzen A."/>
            <person name="Sullivan W."/>
            <person name="Andreopoulos W.B."/>
            <person name="Clum A."/>
            <person name="Lindquist E."/>
            <person name="Daum C."/>
            <person name="Ramamoorthy G.K."/>
            <person name="Gryganskyi A."/>
            <person name="Culley D."/>
            <person name="Magnuson J.K."/>
            <person name="James T.Y."/>
            <person name="O'Malley M.A."/>
            <person name="Stajich J.E."/>
            <person name="Spatafora J.W."/>
            <person name="Visel A."/>
            <person name="Grigoriev I.V."/>
        </authorList>
    </citation>
    <scope>NUCLEOTIDE SEQUENCE [LARGE SCALE GENOMIC DNA]</scope>
    <source>
        <strain evidence="8 9">ATCC 12442</strain>
    </source>
</reference>
<feature type="transmembrane region" description="Helical" evidence="7">
    <location>
        <begin position="246"/>
        <end position="268"/>
    </location>
</feature>
<keyword evidence="2" id="KW-0813">Transport</keyword>
<feature type="transmembrane region" description="Helical" evidence="7">
    <location>
        <begin position="379"/>
        <end position="398"/>
    </location>
</feature>
<evidence type="ECO:0000313" key="9">
    <source>
        <dbReference type="Proteomes" id="UP000193922"/>
    </source>
</evidence>
<keyword evidence="3 7" id="KW-0812">Transmembrane</keyword>
<dbReference type="EMBL" id="MCFD01000003">
    <property type="protein sequence ID" value="ORX71825.1"/>
    <property type="molecule type" value="Genomic_DNA"/>
</dbReference>
<accession>A0A1Y1WEK3</accession>
<keyword evidence="9" id="KW-1185">Reference proteome</keyword>
<comment type="caution">
    <text evidence="8">The sequence shown here is derived from an EMBL/GenBank/DDBJ whole genome shotgun (WGS) entry which is preliminary data.</text>
</comment>
<dbReference type="Pfam" id="PF13520">
    <property type="entry name" value="AA_permease_2"/>
    <property type="match status" value="1"/>
</dbReference>
<dbReference type="GO" id="GO:0015171">
    <property type="term" value="F:amino acid transmembrane transporter activity"/>
    <property type="evidence" value="ECO:0007669"/>
    <property type="project" value="TreeGrafter"/>
</dbReference>
<feature type="transmembrane region" description="Helical" evidence="7">
    <location>
        <begin position="438"/>
        <end position="460"/>
    </location>
</feature>
<feature type="transmembrane region" description="Helical" evidence="7">
    <location>
        <begin position="42"/>
        <end position="63"/>
    </location>
</feature>
<dbReference type="PANTHER" id="PTHR43243">
    <property type="entry name" value="INNER MEMBRANE TRANSPORTER YGJI-RELATED"/>
    <property type="match status" value="1"/>
</dbReference>
<feature type="transmembrane region" description="Helical" evidence="7">
    <location>
        <begin position="106"/>
        <end position="125"/>
    </location>
</feature>
<keyword evidence="4 7" id="KW-1133">Transmembrane helix</keyword>
<proteinExistence type="predicted"/>
<dbReference type="GeneID" id="63803355"/>
<dbReference type="Gene3D" id="1.20.1740.10">
    <property type="entry name" value="Amino acid/polyamine transporter I"/>
    <property type="match status" value="1"/>
</dbReference>
<keyword evidence="5 7" id="KW-0472">Membrane</keyword>
<evidence type="ECO:0000256" key="3">
    <source>
        <dbReference type="ARBA" id="ARBA00022692"/>
    </source>
</evidence>
<dbReference type="STRING" id="61395.A0A1Y1WEK3"/>
<dbReference type="RefSeq" id="XP_040745249.1">
    <property type="nucleotide sequence ID" value="XM_040886707.1"/>
</dbReference>
<evidence type="ECO:0000256" key="2">
    <source>
        <dbReference type="ARBA" id="ARBA00022448"/>
    </source>
</evidence>
<evidence type="ECO:0000313" key="8">
    <source>
        <dbReference type="EMBL" id="ORX71825.1"/>
    </source>
</evidence>
<evidence type="ECO:0000256" key="7">
    <source>
        <dbReference type="SAM" id="Phobius"/>
    </source>
</evidence>
<evidence type="ECO:0000256" key="5">
    <source>
        <dbReference type="ARBA" id="ARBA00023136"/>
    </source>
</evidence>
<dbReference type="OrthoDB" id="5982228at2759"/>